<keyword evidence="3" id="KW-0227">DNA damage</keyword>
<evidence type="ECO:0000256" key="1">
    <source>
        <dbReference type="ARBA" id="ARBA00022722"/>
    </source>
</evidence>
<evidence type="ECO:0000256" key="3">
    <source>
        <dbReference type="ARBA" id="ARBA00022763"/>
    </source>
</evidence>
<evidence type="ECO:0000256" key="5">
    <source>
        <dbReference type="ARBA" id="ARBA00022806"/>
    </source>
</evidence>
<keyword evidence="10" id="KW-0413">Isomerase</keyword>
<dbReference type="InterPro" id="IPR038726">
    <property type="entry name" value="PDDEXK_AddAB-type"/>
</dbReference>
<dbReference type="NCBIfam" id="TIGR02785">
    <property type="entry name" value="addA_Gpos"/>
    <property type="match status" value="1"/>
</dbReference>
<dbReference type="EC" id="5.6.2.4" evidence="12"/>
<accession>A0A3N5C5N1</accession>
<comment type="caution">
    <text evidence="17">The sequence shown here is derived from an EMBL/GenBank/DDBJ whole genome shotgun (WGS) entry which is preliminary data.</text>
</comment>
<keyword evidence="18" id="KW-1185">Reference proteome</keyword>
<dbReference type="Pfam" id="PF00580">
    <property type="entry name" value="UvrD-helicase"/>
    <property type="match status" value="1"/>
</dbReference>
<dbReference type="SUPFAM" id="SSF52540">
    <property type="entry name" value="P-loop containing nucleoside triphosphate hydrolases"/>
    <property type="match status" value="1"/>
</dbReference>
<evidence type="ECO:0000256" key="11">
    <source>
        <dbReference type="ARBA" id="ARBA00034617"/>
    </source>
</evidence>
<evidence type="ECO:0000256" key="13">
    <source>
        <dbReference type="ARBA" id="ARBA00048988"/>
    </source>
</evidence>
<evidence type="ECO:0000256" key="9">
    <source>
        <dbReference type="ARBA" id="ARBA00023204"/>
    </source>
</evidence>
<name>A0A3N5C5N1_9BACL</name>
<comment type="catalytic activity">
    <reaction evidence="11">
        <text>Couples ATP hydrolysis with the unwinding of duplex DNA by translocating in the 3'-5' direction.</text>
        <dbReference type="EC" id="5.6.2.4"/>
    </reaction>
</comment>
<dbReference type="GO" id="GO:0005524">
    <property type="term" value="F:ATP binding"/>
    <property type="evidence" value="ECO:0007669"/>
    <property type="project" value="UniProtKB-UniRule"/>
</dbReference>
<dbReference type="InterPro" id="IPR027417">
    <property type="entry name" value="P-loop_NTPase"/>
</dbReference>
<feature type="domain" description="UvrD-like helicase C-terminal" evidence="16">
    <location>
        <begin position="498"/>
        <end position="791"/>
    </location>
</feature>
<dbReference type="GO" id="GO:0033202">
    <property type="term" value="C:DNA helicase complex"/>
    <property type="evidence" value="ECO:0007669"/>
    <property type="project" value="TreeGrafter"/>
</dbReference>
<dbReference type="EMBL" id="RKRK01000002">
    <property type="protein sequence ID" value="RPF57588.1"/>
    <property type="molecule type" value="Genomic_DNA"/>
</dbReference>
<feature type="binding site" evidence="14">
    <location>
        <begin position="26"/>
        <end position="33"/>
    </location>
    <ligand>
        <name>ATP</name>
        <dbReference type="ChEBI" id="CHEBI:30616"/>
    </ligand>
</feature>
<keyword evidence="9" id="KW-0234">DNA repair</keyword>
<evidence type="ECO:0000256" key="2">
    <source>
        <dbReference type="ARBA" id="ARBA00022741"/>
    </source>
</evidence>
<dbReference type="PANTHER" id="PTHR11070">
    <property type="entry name" value="UVRD / RECB / PCRA DNA HELICASE FAMILY MEMBER"/>
    <property type="match status" value="1"/>
</dbReference>
<reference evidence="17 18" key="1">
    <citation type="submission" date="2018-11" db="EMBL/GenBank/DDBJ databases">
        <title>Genomic Encyclopedia of Type Strains, Phase IV (KMG-IV): sequencing the most valuable type-strain genomes for metagenomic binning, comparative biology and taxonomic classification.</title>
        <authorList>
            <person name="Goeker M."/>
        </authorList>
    </citation>
    <scope>NUCLEOTIDE SEQUENCE [LARGE SCALE GENOMIC DNA]</scope>
    <source>
        <strain evidence="17 18">DSM 29158</strain>
    </source>
</reference>
<proteinExistence type="predicted"/>
<dbReference type="RefSeq" id="WP_123807197.1">
    <property type="nucleotide sequence ID" value="NZ_RKRK01000002.1"/>
</dbReference>
<gene>
    <name evidence="17" type="ORF">EDD62_0209</name>
</gene>
<keyword evidence="4 14" id="KW-0378">Hydrolase</keyword>
<keyword evidence="1" id="KW-0540">Nuclease</keyword>
<dbReference type="GO" id="GO:0003677">
    <property type="term" value="F:DNA binding"/>
    <property type="evidence" value="ECO:0007669"/>
    <property type="project" value="UniProtKB-KW"/>
</dbReference>
<evidence type="ECO:0000313" key="18">
    <source>
        <dbReference type="Proteomes" id="UP000277108"/>
    </source>
</evidence>
<dbReference type="PROSITE" id="PS51217">
    <property type="entry name" value="UVRD_HELICASE_CTER"/>
    <property type="match status" value="1"/>
</dbReference>
<keyword evidence="2 14" id="KW-0547">Nucleotide-binding</keyword>
<comment type="catalytic activity">
    <reaction evidence="13">
        <text>ATP + H2O = ADP + phosphate + H(+)</text>
        <dbReference type="Rhea" id="RHEA:13065"/>
        <dbReference type="ChEBI" id="CHEBI:15377"/>
        <dbReference type="ChEBI" id="CHEBI:15378"/>
        <dbReference type="ChEBI" id="CHEBI:30616"/>
        <dbReference type="ChEBI" id="CHEBI:43474"/>
        <dbReference type="ChEBI" id="CHEBI:456216"/>
        <dbReference type="EC" id="5.6.2.4"/>
    </reaction>
</comment>
<dbReference type="CDD" id="cd17932">
    <property type="entry name" value="DEXQc_UvrD"/>
    <property type="match status" value="1"/>
</dbReference>
<dbReference type="Pfam" id="PF12705">
    <property type="entry name" value="PDDEXK_1"/>
    <property type="match status" value="1"/>
</dbReference>
<dbReference type="InterPro" id="IPR014152">
    <property type="entry name" value="AddA"/>
</dbReference>
<dbReference type="Gene3D" id="3.40.50.300">
    <property type="entry name" value="P-loop containing nucleotide triphosphate hydrolases"/>
    <property type="match status" value="4"/>
</dbReference>
<dbReference type="Gene3D" id="3.90.320.10">
    <property type="match status" value="1"/>
</dbReference>
<sequence length="1197" mass="140665">MSNTPQWTEDQLRAIEAKDSDILIAAAAGSGKTTVLVERIMQKILNDSISIDELMIVTFTNASAKDMSLKIEKAIHKYLKADPKNEHLLSQLSKLQDAHISTIHSFCLKLIQTYYYLIDLDPNFQTADSNEVKLLLNDSIDTVLNDISGDALEVDELTKFLSMLNIYANEETLYKIIINGYYHYIAKPDYDEVIEQEIEILQHQPEAYIKQQLEIVNNDLNGQFSILFRLFNQFSQLLMDKQLDVCQHTVNVEESPFKLTDAFISKYERNVSMIQRMFMLYQHNELDYKTVNQYFIDITLRDFTITISKKMTESEEGLAVKEAYGLYKEQLKQIVEQFAAIDYDEHIEYSYDAIDAQIFYLKLIQKVITQYGALKRKNQYIDFNDYEHFALDIIRARHGFVADHYRQQFKEIMVDEYQDTNLMQEAIINELKRYEPYSNVFMVGDVKQSIYRFRQAEPQLFIDKFNKYKEDIDGQLITLSKNFRSNKMVLDFTNMFFEAVMDSSVGEINYDDDQKLYFGKGQSSIEDQPVVLNIITENEQEQVEYDEIVELEAHFIAQNIIDKIKASNGELSYRDFAIIHRKNKDINTYKRIMSEYNLPFYAENVSGYYDAIEVKLVMSILKVIHNPMYDIPLIGILRSYCYYFNEEELAMIRIDCDQSNSRLSFYEQLQYISTSNTHPLQSRCKQVLDDIENLRAYSLKHSMNELLVYIYDYYHLIEKQVGLPNSEQRQANLQGLFERTKQFNEGHNVVIMDFIRYVQRLLDDNIDIGEVSVLRDDADVVKLMTVHKSKGLEFEYVYYCLNYEMMSRVMDNRVILTDETGVTMPAFNQEYLYTFESIQSNAAKLIRKHLSYSEELRLMYVAMTRAKQQLIFVTNESLDEDDLDLESHYQYSVLDQRIASFERLQYKKASDFVYAVFAELYYQANKINLNHDIRYNIEFPKVKAVQPLLKQNQDRDDDMIQEDAWFERIDTPYSSNRLNKPTKISVSDIKATEGDQTVKTYEINQSTQHDQVILKRPKFLAETKQLTRAEYGTLMHKVMQHLPFKDTVDANMVESLVRSLVDDGTITDDEFNIVNMNEIQKFYNSKLYDRILNANEVIEELPFIVNRSHINESIDYPQLEQGMVDVLLVFDDHYEIIDYKTDSVQTNRMKDNLESILKERYTTQLVQYKLALQSILKKRVDAYVYHFSGVEVEINGE</sequence>
<evidence type="ECO:0000256" key="6">
    <source>
        <dbReference type="ARBA" id="ARBA00022839"/>
    </source>
</evidence>
<dbReference type="GO" id="GO:0016887">
    <property type="term" value="F:ATP hydrolysis activity"/>
    <property type="evidence" value="ECO:0007669"/>
    <property type="project" value="RHEA"/>
</dbReference>
<organism evidence="17 18">
    <name type="scientific">Abyssicoccus albus</name>
    <dbReference type="NCBI Taxonomy" id="1817405"/>
    <lineage>
        <taxon>Bacteria</taxon>
        <taxon>Bacillati</taxon>
        <taxon>Bacillota</taxon>
        <taxon>Bacilli</taxon>
        <taxon>Bacillales</taxon>
        <taxon>Abyssicoccaceae</taxon>
    </lineage>
</organism>
<feature type="domain" description="UvrD-like helicase ATP-binding" evidence="15">
    <location>
        <begin position="5"/>
        <end position="486"/>
    </location>
</feature>
<evidence type="ECO:0000256" key="12">
    <source>
        <dbReference type="ARBA" id="ARBA00034808"/>
    </source>
</evidence>
<keyword evidence="8" id="KW-0238">DNA-binding</keyword>
<evidence type="ECO:0000259" key="16">
    <source>
        <dbReference type="PROSITE" id="PS51217"/>
    </source>
</evidence>
<dbReference type="Pfam" id="PF13361">
    <property type="entry name" value="UvrD_C"/>
    <property type="match status" value="1"/>
</dbReference>
<dbReference type="GO" id="GO:0004527">
    <property type="term" value="F:exonuclease activity"/>
    <property type="evidence" value="ECO:0007669"/>
    <property type="project" value="UniProtKB-KW"/>
</dbReference>
<dbReference type="SUPFAM" id="SSF52980">
    <property type="entry name" value="Restriction endonuclease-like"/>
    <property type="match status" value="1"/>
</dbReference>
<protein>
    <recommendedName>
        <fullName evidence="12">DNA 3'-5' helicase</fullName>
        <ecNumber evidence="12">5.6.2.4</ecNumber>
    </recommendedName>
</protein>
<dbReference type="Gene3D" id="1.10.486.10">
    <property type="entry name" value="PCRA, domain 4"/>
    <property type="match status" value="1"/>
</dbReference>
<dbReference type="GO" id="GO:0005829">
    <property type="term" value="C:cytosol"/>
    <property type="evidence" value="ECO:0007669"/>
    <property type="project" value="TreeGrafter"/>
</dbReference>
<dbReference type="AlphaFoldDB" id="A0A3N5C5N1"/>
<evidence type="ECO:0000256" key="14">
    <source>
        <dbReference type="PROSITE-ProRule" id="PRU00560"/>
    </source>
</evidence>
<dbReference type="OrthoDB" id="9810135at2"/>
<evidence type="ECO:0000256" key="10">
    <source>
        <dbReference type="ARBA" id="ARBA00023235"/>
    </source>
</evidence>
<dbReference type="InterPro" id="IPR011335">
    <property type="entry name" value="Restrct_endonuc-II-like"/>
</dbReference>
<dbReference type="InterPro" id="IPR014016">
    <property type="entry name" value="UvrD-like_ATP-bd"/>
</dbReference>
<keyword evidence="7 14" id="KW-0067">ATP-binding</keyword>
<dbReference type="GO" id="GO:0000725">
    <property type="term" value="P:recombinational repair"/>
    <property type="evidence" value="ECO:0007669"/>
    <property type="project" value="TreeGrafter"/>
</dbReference>
<keyword evidence="6" id="KW-0269">Exonuclease</keyword>
<dbReference type="GO" id="GO:0006302">
    <property type="term" value="P:double-strand break repair"/>
    <property type="evidence" value="ECO:0007669"/>
    <property type="project" value="InterPro"/>
</dbReference>
<dbReference type="PROSITE" id="PS51198">
    <property type="entry name" value="UVRD_HELICASE_ATP_BIND"/>
    <property type="match status" value="1"/>
</dbReference>
<evidence type="ECO:0000256" key="8">
    <source>
        <dbReference type="ARBA" id="ARBA00023125"/>
    </source>
</evidence>
<evidence type="ECO:0000313" key="17">
    <source>
        <dbReference type="EMBL" id="RPF57588.1"/>
    </source>
</evidence>
<keyword evidence="5 14" id="KW-0347">Helicase</keyword>
<dbReference type="PANTHER" id="PTHR11070:SF48">
    <property type="entry name" value="ATP-DEPENDENT HELICASE_NUCLEASE SUBUNIT A"/>
    <property type="match status" value="1"/>
</dbReference>
<dbReference type="InterPro" id="IPR011604">
    <property type="entry name" value="PDDEXK-like_dom_sf"/>
</dbReference>
<evidence type="ECO:0000259" key="15">
    <source>
        <dbReference type="PROSITE" id="PS51198"/>
    </source>
</evidence>
<evidence type="ECO:0000256" key="4">
    <source>
        <dbReference type="ARBA" id="ARBA00022801"/>
    </source>
</evidence>
<dbReference type="InterPro" id="IPR014017">
    <property type="entry name" value="DNA_helicase_UvrD-like_C"/>
</dbReference>
<dbReference type="InterPro" id="IPR000212">
    <property type="entry name" value="DNA_helicase_UvrD/REP"/>
</dbReference>
<dbReference type="GO" id="GO:0043138">
    <property type="term" value="F:3'-5' DNA helicase activity"/>
    <property type="evidence" value="ECO:0007669"/>
    <property type="project" value="UniProtKB-EC"/>
</dbReference>
<dbReference type="Proteomes" id="UP000277108">
    <property type="component" value="Unassembled WGS sequence"/>
</dbReference>
<evidence type="ECO:0000256" key="7">
    <source>
        <dbReference type="ARBA" id="ARBA00022840"/>
    </source>
</evidence>